<sequence length="230" mass="25936">MNLLEIILIIIGIIVVIISCVLVDHNQKKDQGSERIIPVQGSITEEDKKYLMKKVEEILSESREETIIRTDDALSKISNEKIMAVSEFSDQILEKIKHNHEEVVFLYNMLNDKEKELKAAVREIDSSRRMVQSMMEGKAEQEKVQTAKHTSSRGVAKSKTQAAQLAKKDKVGSNPNVESENTSETPNPIDHKDRILELNAQGMTVLDISRQLGLGQGEVKLVIDLYRGKK</sequence>
<organism evidence="3 4">
    <name type="scientific">Variimorphobacter saccharofermentans</name>
    <dbReference type="NCBI Taxonomy" id="2755051"/>
    <lineage>
        <taxon>Bacteria</taxon>
        <taxon>Bacillati</taxon>
        <taxon>Bacillota</taxon>
        <taxon>Clostridia</taxon>
        <taxon>Lachnospirales</taxon>
        <taxon>Lachnospiraceae</taxon>
        <taxon>Variimorphobacter</taxon>
    </lineage>
</organism>
<evidence type="ECO:0000256" key="1">
    <source>
        <dbReference type="SAM" id="MobiDB-lite"/>
    </source>
</evidence>
<dbReference type="RefSeq" id="WP_228352469.1">
    <property type="nucleotide sequence ID" value="NZ_JACEGA010000001.1"/>
</dbReference>
<dbReference type="Pfam" id="PF19610">
    <property type="entry name" value="DUF6115"/>
    <property type="match status" value="1"/>
</dbReference>
<dbReference type="Proteomes" id="UP000574276">
    <property type="component" value="Unassembled WGS sequence"/>
</dbReference>
<accession>A0A839JZD9</accession>
<dbReference type="InterPro" id="IPR046118">
    <property type="entry name" value="DUF6115"/>
</dbReference>
<reference evidence="3 4" key="1">
    <citation type="submission" date="2020-07" db="EMBL/GenBank/DDBJ databases">
        <title>Characterization and genome sequencing of isolate MD1, a novel member within the family Lachnospiraceae.</title>
        <authorList>
            <person name="Rettenmaier R."/>
            <person name="Di Bello L."/>
            <person name="Zinser C."/>
            <person name="Scheitz K."/>
            <person name="Liebl W."/>
            <person name="Zverlov V."/>
        </authorList>
    </citation>
    <scope>NUCLEOTIDE SEQUENCE [LARGE SCALE GENOMIC DNA]</scope>
    <source>
        <strain evidence="3 4">MD1</strain>
    </source>
</reference>
<evidence type="ECO:0000313" key="4">
    <source>
        <dbReference type="Proteomes" id="UP000574276"/>
    </source>
</evidence>
<feature type="region of interest" description="Disordered" evidence="1">
    <location>
        <begin position="139"/>
        <end position="190"/>
    </location>
</feature>
<feature type="compositionally biased region" description="Polar residues" evidence="1">
    <location>
        <begin position="147"/>
        <end position="163"/>
    </location>
</feature>
<dbReference type="EMBL" id="JACEGA010000001">
    <property type="protein sequence ID" value="MBB2182770.1"/>
    <property type="molecule type" value="Genomic_DNA"/>
</dbReference>
<feature type="compositionally biased region" description="Polar residues" evidence="1">
    <location>
        <begin position="173"/>
        <end position="186"/>
    </location>
</feature>
<name>A0A839JZD9_9FIRM</name>
<keyword evidence="2" id="KW-0812">Transmembrane</keyword>
<evidence type="ECO:0000313" key="3">
    <source>
        <dbReference type="EMBL" id="MBB2182770.1"/>
    </source>
</evidence>
<keyword evidence="2" id="KW-1133">Transmembrane helix</keyword>
<protein>
    <recommendedName>
        <fullName evidence="5">DUF2802 domain-containing protein</fullName>
    </recommendedName>
</protein>
<evidence type="ECO:0008006" key="5">
    <source>
        <dbReference type="Google" id="ProtNLM"/>
    </source>
</evidence>
<keyword evidence="2" id="KW-0472">Membrane</keyword>
<keyword evidence="4" id="KW-1185">Reference proteome</keyword>
<gene>
    <name evidence="3" type="ORF">H0486_07755</name>
</gene>
<feature type="transmembrane region" description="Helical" evidence="2">
    <location>
        <begin position="6"/>
        <end position="23"/>
    </location>
</feature>
<comment type="caution">
    <text evidence="3">The sequence shown here is derived from an EMBL/GenBank/DDBJ whole genome shotgun (WGS) entry which is preliminary data.</text>
</comment>
<dbReference type="AlphaFoldDB" id="A0A839JZD9"/>
<proteinExistence type="predicted"/>
<evidence type="ECO:0000256" key="2">
    <source>
        <dbReference type="SAM" id="Phobius"/>
    </source>
</evidence>